<protein>
    <recommendedName>
        <fullName evidence="3">Immunity protein 52 domain-containing protein</fullName>
    </recommendedName>
</protein>
<dbReference type="EMBL" id="UAVL01000021">
    <property type="protein sequence ID" value="SQA65449.1"/>
    <property type="molecule type" value="Genomic_DNA"/>
</dbReference>
<name>A0AB38G275_9ENTR</name>
<dbReference type="Proteomes" id="UP000251313">
    <property type="component" value="Unassembled WGS sequence"/>
</dbReference>
<accession>A0AB38G275</accession>
<reference evidence="1 2" key="1">
    <citation type="submission" date="2018-06" db="EMBL/GenBank/DDBJ databases">
        <authorList>
            <consortium name="Pathogen Informatics"/>
            <person name="Doyle S."/>
        </authorList>
    </citation>
    <scope>NUCLEOTIDE SEQUENCE [LARGE SCALE GENOMIC DNA]</scope>
    <source>
        <strain evidence="1 2">NCTC11967</strain>
    </source>
</reference>
<evidence type="ECO:0000313" key="1">
    <source>
        <dbReference type="EMBL" id="SQA65449.1"/>
    </source>
</evidence>
<organism evidence="1 2">
    <name type="scientific">Yokenella regensburgei</name>
    <dbReference type="NCBI Taxonomy" id="158877"/>
    <lineage>
        <taxon>Bacteria</taxon>
        <taxon>Pseudomonadati</taxon>
        <taxon>Pseudomonadota</taxon>
        <taxon>Gammaproteobacteria</taxon>
        <taxon>Enterobacterales</taxon>
        <taxon>Enterobacteriaceae</taxon>
        <taxon>Yokenella</taxon>
    </lineage>
</organism>
<proteinExistence type="predicted"/>
<sequence length="235" mass="26799">MPKIQLTVFFKEKESTINSILNTMGFMVECYSTLRGDVSWYLTGESKEDAMKKEVFSAGKKTSNARELLDKDLKDGFPLVVAWVWNESGDIITATNNIQADINNFCYELTCNTNTEAEAMNFASQIVLKIIDKIEPHIIHLETNDYSLHESMVFPDRLPVGWMFYIDKNYDEKVLNLPKQMHTIKRDGQPVGTLFVTKRDFFDGSSKADITLSNDLEIALVAHEVLPTYKKYSDG</sequence>
<gene>
    <name evidence="1" type="ORF">NCTC11967_04480</name>
</gene>
<comment type="caution">
    <text evidence="1">The sequence shown here is derived from an EMBL/GenBank/DDBJ whole genome shotgun (WGS) entry which is preliminary data.</text>
</comment>
<dbReference type="AlphaFoldDB" id="A0AB38G275"/>
<evidence type="ECO:0000313" key="2">
    <source>
        <dbReference type="Proteomes" id="UP000251313"/>
    </source>
</evidence>
<dbReference type="RefSeq" id="WP_112477752.1">
    <property type="nucleotide sequence ID" value="NZ_UAVL01000021.1"/>
</dbReference>
<evidence type="ECO:0008006" key="3">
    <source>
        <dbReference type="Google" id="ProtNLM"/>
    </source>
</evidence>